<dbReference type="AlphaFoldDB" id="A0AAV8ZP42"/>
<dbReference type="EMBL" id="JANEYF010001062">
    <property type="protein sequence ID" value="KAJ8966149.1"/>
    <property type="molecule type" value="Genomic_DNA"/>
</dbReference>
<protein>
    <submittedName>
        <fullName evidence="1">Uncharacterized protein</fullName>
    </submittedName>
</protein>
<accession>A0AAV8ZP42</accession>
<reference evidence="1" key="1">
    <citation type="journal article" date="2023" name="Insect Mol. Biol.">
        <title>Genome sequencing provides insights into the evolution of gene families encoding plant cell wall-degrading enzymes in longhorned beetles.</title>
        <authorList>
            <person name="Shin N.R."/>
            <person name="Okamura Y."/>
            <person name="Kirsch R."/>
            <person name="Pauchet Y."/>
        </authorList>
    </citation>
    <scope>NUCLEOTIDE SEQUENCE</scope>
    <source>
        <strain evidence="1">RBIC_L_NR</strain>
    </source>
</reference>
<sequence length="625" mass="70418">MLSRESISINKEVEDKVTELEAKILALERGRNRRRYKRERSSERNSPIDDKSLRRLRRKSLDSATSSEPMKLLIRLSSLESKVTNVNASNESLNILNSSSMTDLTKLKEETSEGSTSNIDYEYLISAAKTKVNECLCSVNVLRNNCKRDSSPSIDKLISLENILNELQDILSGKDCTISSAEVEVINSSASAVVKQLQTLLLEKLTSLAEKKRLLQENKKLDSAARLQLLAEKVAYENILVNRIQEALNSPATGEVACDRLISKETKETAYLIIALQNKINGTNQKLQPCCRTSADYLSKVLSKCLVSAAQGFKSCKNFVATKGPSINLLCDEKKKLDSLLDTYKSTKLPQLAEALATETINLASDKTCQIRSLRDETVNEFSKAAREIVNAELIQSEISHVLLRAAQIYQSNIDADHTYFFSFFASERAALELWSDSVGDCLYEEINKSIDELAELYKNSLNKLQKQNWRRRVELERNSRTPTSMLHEFADIIAHKALIDARIAVLSGKYTISDGYNSCQDSLSSWLENEKYWTFLEGQSLLQINQSLEAEFNCMIDKFSRDCFALLGQPELDEVLGYLDGVAAKVAELQKFVNVPVAQVDMMVRSWSDVCQKMYNFKKQLGRC</sequence>
<organism evidence="1 2">
    <name type="scientific">Rhamnusium bicolor</name>
    <dbReference type="NCBI Taxonomy" id="1586634"/>
    <lineage>
        <taxon>Eukaryota</taxon>
        <taxon>Metazoa</taxon>
        <taxon>Ecdysozoa</taxon>
        <taxon>Arthropoda</taxon>
        <taxon>Hexapoda</taxon>
        <taxon>Insecta</taxon>
        <taxon>Pterygota</taxon>
        <taxon>Neoptera</taxon>
        <taxon>Endopterygota</taxon>
        <taxon>Coleoptera</taxon>
        <taxon>Polyphaga</taxon>
        <taxon>Cucujiformia</taxon>
        <taxon>Chrysomeloidea</taxon>
        <taxon>Cerambycidae</taxon>
        <taxon>Lepturinae</taxon>
        <taxon>Rhagiini</taxon>
        <taxon>Rhamnusium</taxon>
    </lineage>
</organism>
<keyword evidence="2" id="KW-1185">Reference proteome</keyword>
<gene>
    <name evidence="1" type="ORF">NQ314_003712</name>
</gene>
<dbReference type="Proteomes" id="UP001162156">
    <property type="component" value="Unassembled WGS sequence"/>
</dbReference>
<comment type="caution">
    <text evidence="1">The sequence shown here is derived from an EMBL/GenBank/DDBJ whole genome shotgun (WGS) entry which is preliminary data.</text>
</comment>
<proteinExistence type="predicted"/>
<name>A0AAV8ZP42_9CUCU</name>
<evidence type="ECO:0000313" key="1">
    <source>
        <dbReference type="EMBL" id="KAJ8966149.1"/>
    </source>
</evidence>
<evidence type="ECO:0000313" key="2">
    <source>
        <dbReference type="Proteomes" id="UP001162156"/>
    </source>
</evidence>